<sequence length="889" mass="100507">MVAEGTKRPQISLPILPPPRTINVQKYAESRALELHSLQSIIENRVNSDYRSQRNKRRRTTAFDNQIARKGCRRKRQKVGIVGKALAKSGLEEDELKKLPRRVRRRYELKNNPENGFCTSGDGTKRLRTHVWHAKRFAMTKLWGYHLPLCLQGRALLKRLKEGVLVHDASYYTAVQLEGPESRLSNALFSLKHIEMLAPNNYCGLSAPDSDDLDSLTSVLRSVLEPSPTTTHPENLEDSLISGVTYGSAMMRQDGGLICPPIAPVTYMWQPTSQQNISTRLDEQNHYTSFGQHGISSDSNKHSVELCEKSDKMKHGSSFRHLWVWIHASAFEEGFDNLKIACRKEGQLAKLELFGLGAFQLLQKILHPVGGISENHWQLKKHIVIEEGCVSQNRNSTTLKNGDRFSACAMLPLNVKDPRELPWKRNVVPVEHISTKTLSDASETKCKELAELGGILEENKDLCSLSLSNLEDCQSNVDDLWYATARGLSPPVEDSLLSKEKHHERMVNFCLVDTDSGDASSSTKVQSSRSCPILLLKNDVKELSIGWVKAFWIPLISNGARAIGLQEKHRITCEMGLPVFPSDFPDCKAYSCLMEEKEAAFNKKEELRPPSIRHLRVPIQPPWGIVRLTFDKMISSIKTPDLSTREDLTNSSSLPNPYPGSFKISNSNSWSNSFDGTVVRSGSMLTAFLHETQIGQLLLFPYATGGEARISKFINGELKLDPRYKRPDIYDHKPCFLRVHLRPFKEGCFEEGAVICAPYPSDIFLWTSSSEKNEEGLQMSQSAMRLYFKEQSSGRWEMQIPDDSIASKSHRWPIGFVTTGSVQGSKSLVAKGFCEAVLLSHLREEQWTDMPMKKRREIYVLVRNLRSTAYRLALASIVLEYKENDDRFL</sequence>
<dbReference type="InterPro" id="IPR009723">
    <property type="entry name" value="Pop1_N"/>
</dbReference>
<proteinExistence type="predicted"/>
<reference evidence="9 10" key="1">
    <citation type="journal article" date="2023" name="Life. Sci Alliance">
        <title>Evolutionary insights into 3D genome organization and epigenetic landscape of Vigna mungo.</title>
        <authorList>
            <person name="Junaid A."/>
            <person name="Singh B."/>
            <person name="Bhatia S."/>
        </authorList>
    </citation>
    <scope>NUCLEOTIDE SEQUENCE [LARGE SCALE GENOMIC DNA]</scope>
    <source>
        <strain evidence="9">Urdbean</strain>
    </source>
</reference>
<accession>A0AAQ3N5B7</accession>
<dbReference type="GO" id="GO:0005655">
    <property type="term" value="C:nucleolar ribonuclease P complex"/>
    <property type="evidence" value="ECO:0007669"/>
    <property type="project" value="InterPro"/>
</dbReference>
<dbReference type="EMBL" id="CP144694">
    <property type="protein sequence ID" value="WVZ02846.1"/>
    <property type="molecule type" value="Genomic_DNA"/>
</dbReference>
<protein>
    <submittedName>
        <fullName evidence="9">Uncharacterized protein</fullName>
    </submittedName>
</protein>
<dbReference type="PANTHER" id="PTHR22731:SF3">
    <property type="entry name" value="RIBONUCLEASES P_MRP PROTEIN SUBUNIT POP1"/>
    <property type="match status" value="1"/>
</dbReference>
<dbReference type="Pfam" id="PF22770">
    <property type="entry name" value="POP1_C"/>
    <property type="match status" value="1"/>
</dbReference>
<dbReference type="InterPro" id="IPR018000">
    <property type="entry name" value="Neurotransmitter_ion_chnl_CS"/>
</dbReference>
<name>A0AAQ3N5B7_VIGMU</name>
<organism evidence="9 10">
    <name type="scientific">Vigna mungo</name>
    <name type="common">Black gram</name>
    <name type="synonym">Phaseolus mungo</name>
    <dbReference type="NCBI Taxonomy" id="3915"/>
    <lineage>
        <taxon>Eukaryota</taxon>
        <taxon>Viridiplantae</taxon>
        <taxon>Streptophyta</taxon>
        <taxon>Embryophyta</taxon>
        <taxon>Tracheophyta</taxon>
        <taxon>Spermatophyta</taxon>
        <taxon>Magnoliopsida</taxon>
        <taxon>eudicotyledons</taxon>
        <taxon>Gunneridae</taxon>
        <taxon>Pentapetalae</taxon>
        <taxon>rosids</taxon>
        <taxon>fabids</taxon>
        <taxon>Fabales</taxon>
        <taxon>Fabaceae</taxon>
        <taxon>Papilionoideae</taxon>
        <taxon>50 kb inversion clade</taxon>
        <taxon>NPAAA clade</taxon>
        <taxon>indigoferoid/millettioid clade</taxon>
        <taxon>Phaseoleae</taxon>
        <taxon>Vigna</taxon>
    </lineage>
</organism>
<dbReference type="Pfam" id="PF08170">
    <property type="entry name" value="POPLD"/>
    <property type="match status" value="1"/>
</dbReference>
<evidence type="ECO:0000259" key="6">
    <source>
        <dbReference type="Pfam" id="PF06978"/>
    </source>
</evidence>
<keyword evidence="5" id="KW-0539">Nucleus</keyword>
<keyword evidence="10" id="KW-1185">Reference proteome</keyword>
<evidence type="ECO:0000256" key="4">
    <source>
        <dbReference type="ARBA" id="ARBA00023136"/>
    </source>
</evidence>
<feature type="domain" description="POP1 C-terminal" evidence="8">
    <location>
        <begin position="787"/>
        <end position="878"/>
    </location>
</feature>
<evidence type="ECO:0000259" key="7">
    <source>
        <dbReference type="Pfam" id="PF08170"/>
    </source>
</evidence>
<evidence type="ECO:0000256" key="3">
    <source>
        <dbReference type="ARBA" id="ARBA00022694"/>
    </source>
</evidence>
<evidence type="ECO:0000256" key="1">
    <source>
        <dbReference type="ARBA" id="ARBA00004123"/>
    </source>
</evidence>
<gene>
    <name evidence="9" type="ORF">V8G54_023652</name>
</gene>
<dbReference type="PROSITE" id="PS00236">
    <property type="entry name" value="NEUROTR_ION_CHANNEL"/>
    <property type="match status" value="1"/>
</dbReference>
<dbReference type="GO" id="GO:0000172">
    <property type="term" value="C:ribonuclease MRP complex"/>
    <property type="evidence" value="ECO:0007669"/>
    <property type="project" value="InterPro"/>
</dbReference>
<dbReference type="GO" id="GO:0001682">
    <property type="term" value="P:tRNA 5'-leader removal"/>
    <property type="evidence" value="ECO:0007669"/>
    <property type="project" value="InterPro"/>
</dbReference>
<evidence type="ECO:0000313" key="9">
    <source>
        <dbReference type="EMBL" id="WVZ02846.1"/>
    </source>
</evidence>
<dbReference type="InterPro" id="IPR055079">
    <property type="entry name" value="POP1_C"/>
</dbReference>
<evidence type="ECO:0000259" key="8">
    <source>
        <dbReference type="Pfam" id="PF22770"/>
    </source>
</evidence>
<evidence type="ECO:0000256" key="5">
    <source>
        <dbReference type="ARBA" id="ARBA00023242"/>
    </source>
</evidence>
<feature type="domain" description="Pop1 N-terminal" evidence="6">
    <location>
        <begin position="65"/>
        <end position="179"/>
    </location>
</feature>
<dbReference type="GO" id="GO:0016020">
    <property type="term" value="C:membrane"/>
    <property type="evidence" value="ECO:0007669"/>
    <property type="project" value="UniProtKB-SubCell"/>
</dbReference>
<comment type="subcellular location">
    <subcellularLocation>
        <location evidence="2">Membrane</location>
    </subcellularLocation>
    <subcellularLocation>
        <location evidence="1">Nucleus</location>
    </subcellularLocation>
</comment>
<dbReference type="InterPro" id="IPR039182">
    <property type="entry name" value="Pop1"/>
</dbReference>
<keyword evidence="4" id="KW-0472">Membrane</keyword>
<evidence type="ECO:0000313" key="10">
    <source>
        <dbReference type="Proteomes" id="UP001374535"/>
    </source>
</evidence>
<dbReference type="Proteomes" id="UP001374535">
    <property type="component" value="Chromosome 7"/>
</dbReference>
<dbReference type="InterPro" id="IPR012590">
    <property type="entry name" value="POPLD_dom"/>
</dbReference>
<dbReference type="AlphaFoldDB" id="A0AAQ3N5B7"/>
<evidence type="ECO:0000256" key="2">
    <source>
        <dbReference type="ARBA" id="ARBA00004370"/>
    </source>
</evidence>
<dbReference type="Pfam" id="PF06978">
    <property type="entry name" value="POP1_N"/>
    <property type="match status" value="1"/>
</dbReference>
<feature type="domain" description="POPLD" evidence="7">
    <location>
        <begin position="546"/>
        <end position="613"/>
    </location>
</feature>
<keyword evidence="3" id="KW-0819">tRNA processing</keyword>
<dbReference type="PANTHER" id="PTHR22731">
    <property type="entry name" value="RIBONUCLEASES P/MRP PROTEIN SUBUNIT POP1"/>
    <property type="match status" value="1"/>
</dbReference>